<dbReference type="AlphaFoldDB" id="A0A7K5DSE4"/>
<organism evidence="8 9">
    <name type="scientific">Pachyramphus minor</name>
    <dbReference type="NCBI Taxonomy" id="369605"/>
    <lineage>
        <taxon>Eukaryota</taxon>
        <taxon>Metazoa</taxon>
        <taxon>Chordata</taxon>
        <taxon>Craniata</taxon>
        <taxon>Vertebrata</taxon>
        <taxon>Euteleostomi</taxon>
        <taxon>Archelosauria</taxon>
        <taxon>Archosauria</taxon>
        <taxon>Dinosauria</taxon>
        <taxon>Saurischia</taxon>
        <taxon>Theropoda</taxon>
        <taxon>Coelurosauria</taxon>
        <taxon>Aves</taxon>
        <taxon>Neognathae</taxon>
        <taxon>Neoaves</taxon>
        <taxon>Telluraves</taxon>
        <taxon>Australaves</taxon>
        <taxon>Passeriformes</taxon>
        <taxon>Tyrannidae</taxon>
        <taxon>Pachyramphus</taxon>
    </lineage>
</organism>
<dbReference type="EMBL" id="VYXB01011530">
    <property type="protein sequence ID" value="NWS23306.1"/>
    <property type="molecule type" value="Genomic_DNA"/>
</dbReference>
<dbReference type="PROSITE" id="PS50994">
    <property type="entry name" value="INTEGRASE"/>
    <property type="match status" value="1"/>
</dbReference>
<comment type="caution">
    <text evidence="8">The sequence shown here is derived from an EMBL/GenBank/DDBJ whole genome shotgun (WGS) entry which is preliminary data.</text>
</comment>
<evidence type="ECO:0000256" key="6">
    <source>
        <dbReference type="ARBA" id="ARBA00022918"/>
    </source>
</evidence>
<gene>
    <name evidence="8" type="primary">Iap</name>
    <name evidence="8" type="ORF">PACMIN_R15162</name>
</gene>
<proteinExistence type="predicted"/>
<dbReference type="SUPFAM" id="SSF53098">
    <property type="entry name" value="Ribonuclease H-like"/>
    <property type="match status" value="1"/>
</dbReference>
<dbReference type="InterPro" id="IPR001584">
    <property type="entry name" value="Integrase_cat-core"/>
</dbReference>
<feature type="domain" description="Integrase catalytic" evidence="7">
    <location>
        <begin position="1"/>
        <end position="72"/>
    </location>
</feature>
<accession>A0A7K5DSE4</accession>
<feature type="non-terminal residue" evidence="8">
    <location>
        <position position="83"/>
    </location>
</feature>
<feature type="non-terminal residue" evidence="8">
    <location>
        <position position="1"/>
    </location>
</feature>
<keyword evidence="6" id="KW-0695">RNA-directed DNA polymerase</keyword>
<dbReference type="InterPro" id="IPR012337">
    <property type="entry name" value="RNaseH-like_sf"/>
</dbReference>
<evidence type="ECO:0000313" key="8">
    <source>
        <dbReference type="EMBL" id="NWS23306.1"/>
    </source>
</evidence>
<dbReference type="GO" id="GO:0035613">
    <property type="term" value="F:RNA stem-loop binding"/>
    <property type="evidence" value="ECO:0007669"/>
    <property type="project" value="TreeGrafter"/>
</dbReference>
<evidence type="ECO:0000256" key="5">
    <source>
        <dbReference type="ARBA" id="ARBA00022801"/>
    </source>
</evidence>
<dbReference type="Proteomes" id="UP000525089">
    <property type="component" value="Unassembled WGS sequence"/>
</dbReference>
<evidence type="ECO:0000256" key="1">
    <source>
        <dbReference type="ARBA" id="ARBA00022679"/>
    </source>
</evidence>
<protein>
    <submittedName>
        <fullName evidence="8">IGEB protein</fullName>
    </submittedName>
</protein>
<dbReference type="GO" id="GO:0003964">
    <property type="term" value="F:RNA-directed DNA polymerase activity"/>
    <property type="evidence" value="ECO:0007669"/>
    <property type="project" value="UniProtKB-KW"/>
</dbReference>
<evidence type="ECO:0000313" key="9">
    <source>
        <dbReference type="Proteomes" id="UP000525089"/>
    </source>
</evidence>
<evidence type="ECO:0000259" key="7">
    <source>
        <dbReference type="PROSITE" id="PS50994"/>
    </source>
</evidence>
<evidence type="ECO:0000256" key="3">
    <source>
        <dbReference type="ARBA" id="ARBA00022722"/>
    </source>
</evidence>
<sequence>IVHITGIPHCPISQAIIERVHGTLKSLLLKQKRGEELESPHDRLAKALYVLNFLRLTGERQESPIFIHSSSLKTGREECLDKI</sequence>
<name>A0A7K5DSE4_9TYRA</name>
<dbReference type="GO" id="GO:0004519">
    <property type="term" value="F:endonuclease activity"/>
    <property type="evidence" value="ECO:0007669"/>
    <property type="project" value="UniProtKB-KW"/>
</dbReference>
<dbReference type="GO" id="GO:0015074">
    <property type="term" value="P:DNA integration"/>
    <property type="evidence" value="ECO:0007669"/>
    <property type="project" value="InterPro"/>
</dbReference>
<dbReference type="PANTHER" id="PTHR41694">
    <property type="entry name" value="ENDOGENOUS RETROVIRUS GROUP K MEMBER POL PROTEIN"/>
    <property type="match status" value="1"/>
</dbReference>
<keyword evidence="5" id="KW-0378">Hydrolase</keyword>
<keyword evidence="2" id="KW-0548">Nucleotidyltransferase</keyword>
<dbReference type="PANTHER" id="PTHR41694:SF3">
    <property type="entry name" value="RNA-DIRECTED DNA POLYMERASE-RELATED"/>
    <property type="match status" value="1"/>
</dbReference>
<dbReference type="GO" id="GO:0016787">
    <property type="term" value="F:hydrolase activity"/>
    <property type="evidence" value="ECO:0007669"/>
    <property type="project" value="UniProtKB-KW"/>
</dbReference>
<keyword evidence="9" id="KW-1185">Reference proteome</keyword>
<keyword evidence="1" id="KW-0808">Transferase</keyword>
<keyword evidence="4" id="KW-0255">Endonuclease</keyword>
<keyword evidence="3" id="KW-0540">Nuclease</keyword>
<evidence type="ECO:0000256" key="4">
    <source>
        <dbReference type="ARBA" id="ARBA00022759"/>
    </source>
</evidence>
<evidence type="ECO:0000256" key="2">
    <source>
        <dbReference type="ARBA" id="ARBA00022695"/>
    </source>
</evidence>
<dbReference type="InterPro" id="IPR036397">
    <property type="entry name" value="RNaseH_sf"/>
</dbReference>
<reference evidence="8 9" key="1">
    <citation type="submission" date="2019-09" db="EMBL/GenBank/DDBJ databases">
        <title>Bird 10,000 Genomes (B10K) Project - Family phase.</title>
        <authorList>
            <person name="Zhang G."/>
        </authorList>
    </citation>
    <scope>NUCLEOTIDE SEQUENCE [LARGE SCALE GENOMIC DNA]</scope>
    <source>
        <strain evidence="8">B10K-DU-001-72</strain>
        <tissue evidence="8">Muscle</tissue>
    </source>
</reference>
<dbReference type="Gene3D" id="3.30.420.10">
    <property type="entry name" value="Ribonuclease H-like superfamily/Ribonuclease H"/>
    <property type="match status" value="1"/>
</dbReference>